<name>A0A3R9F5K1_9BACI</name>
<evidence type="ECO:0000256" key="1">
    <source>
        <dbReference type="SAM" id="MobiDB-lite"/>
    </source>
</evidence>
<feature type="domain" description="General stress protein 17M-like" evidence="3">
    <location>
        <begin position="69"/>
        <end position="176"/>
    </location>
</feature>
<dbReference type="InterPro" id="IPR052967">
    <property type="entry name" value="Stress_Response_Assoc"/>
</dbReference>
<proteinExistence type="predicted"/>
<gene>
    <name evidence="4" type="ORF">EJA10_02170</name>
</gene>
<dbReference type="InterPro" id="IPR019060">
    <property type="entry name" value="DUF2382"/>
</dbReference>
<dbReference type="Pfam" id="PF11181">
    <property type="entry name" value="YflT"/>
    <property type="match status" value="1"/>
</dbReference>
<dbReference type="NCBIfam" id="TIGR02271">
    <property type="entry name" value="YsnF/AvaK domain"/>
    <property type="match status" value="1"/>
</dbReference>
<sequence length="382" mass="43181">MNSGFLYWEIFAPVSIRLAPQTTSDKNVANIGKFKIRFIYCLGRVLPHYRGNRMNLILEMEELRMTKKVVGVYDNQTELIEAIEEYKNNGYSVQDFSIIGDTTELSSALESRTGVTTENIGTDHDHKEGGFWQSLMTAFDADRNLGGNEHSISDRLVGLGLTDDAAREYEEDVRAGRIILLAETSASGLDVEDTGYVTDTSVTGTGVNGGYDTDTSVTDARASYDTDRYDTDEKTLRLREEQLDVSKERVQAGEVEVHKDVVEETQKVNIPVSREEVYVERREVNEAANDAEATLGDDETIRVPIMEEKVEVTKKPVVTEELVIGKREVTDTEQVVESVKREEAHLETDDNRLVNETDLDRGRDLDRDRNLDRDRDGFKDKY</sequence>
<dbReference type="EMBL" id="RSFW01000002">
    <property type="protein sequence ID" value="RSD29467.1"/>
    <property type="molecule type" value="Genomic_DNA"/>
</dbReference>
<evidence type="ECO:0000259" key="2">
    <source>
        <dbReference type="Pfam" id="PF09557"/>
    </source>
</evidence>
<feature type="region of interest" description="Disordered" evidence="1">
    <location>
        <begin position="340"/>
        <end position="382"/>
    </location>
</feature>
<accession>A0A3R9F5K1</accession>
<evidence type="ECO:0000313" key="4">
    <source>
        <dbReference type="EMBL" id="RSD29467.1"/>
    </source>
</evidence>
<evidence type="ECO:0000259" key="3">
    <source>
        <dbReference type="Pfam" id="PF11181"/>
    </source>
</evidence>
<dbReference type="PANTHER" id="PTHR38463:SF1">
    <property type="entry name" value="STRESS RESPONSE PROTEIN YSNF"/>
    <property type="match status" value="1"/>
</dbReference>
<dbReference type="AlphaFoldDB" id="A0A3R9F5K1"/>
<dbReference type="PANTHER" id="PTHR38463">
    <property type="entry name" value="STRESS RESPONSE PROTEIN YSNF"/>
    <property type="match status" value="1"/>
</dbReference>
<reference evidence="5" key="1">
    <citation type="submission" date="2018-12" db="EMBL/GenBank/DDBJ databases">
        <title>Bacillus chawlae sp. nov., Bacillus glennii sp. nov., and Bacillus saganii sp. nov. Isolated from the Vehicle Assembly Building at Kennedy Space Center where the Viking Spacecraft were Assembled.</title>
        <authorList>
            <person name="Seuylemezian A."/>
            <person name="Vaishampayan P."/>
        </authorList>
    </citation>
    <scope>NUCLEOTIDE SEQUENCE [LARGE SCALE GENOMIC DNA]</scope>
    <source>
        <strain evidence="5">DSM 13966</strain>
    </source>
</reference>
<dbReference type="OrthoDB" id="2678178at2"/>
<protein>
    <submittedName>
        <fullName evidence="4">YsnF/AvaK domain-containing protein</fullName>
    </submittedName>
</protein>
<dbReference type="InterPro" id="IPR025889">
    <property type="entry name" value="GSP17M-like_dom"/>
</dbReference>
<comment type="caution">
    <text evidence="4">The sequence shown here is derived from an EMBL/GenBank/DDBJ whole genome shotgun (WGS) entry which is preliminary data.</text>
</comment>
<dbReference type="Pfam" id="PF09557">
    <property type="entry name" value="DUF2382"/>
    <property type="match status" value="1"/>
</dbReference>
<feature type="domain" description="DUF2382" evidence="2">
    <location>
        <begin position="236"/>
        <end position="345"/>
    </location>
</feature>
<organism evidence="4 5">
    <name type="scientific">Mesobacillus subterraneus</name>
    <dbReference type="NCBI Taxonomy" id="285983"/>
    <lineage>
        <taxon>Bacteria</taxon>
        <taxon>Bacillati</taxon>
        <taxon>Bacillota</taxon>
        <taxon>Bacilli</taxon>
        <taxon>Bacillales</taxon>
        <taxon>Bacillaceae</taxon>
        <taxon>Mesobacillus</taxon>
    </lineage>
</organism>
<dbReference type="Proteomes" id="UP000279911">
    <property type="component" value="Unassembled WGS sequence"/>
</dbReference>
<evidence type="ECO:0000313" key="5">
    <source>
        <dbReference type="Proteomes" id="UP000279911"/>
    </source>
</evidence>